<dbReference type="AlphaFoldDB" id="C7XPX3"/>
<reference evidence="2 3" key="1">
    <citation type="submission" date="2013-08" db="EMBL/GenBank/DDBJ databases">
        <title>The Genome Sequence of Fusobacterium sp. 3_1_36A2.</title>
        <authorList>
            <consortium name="The Broad Institute Genome Sequencing Platform"/>
            <person name="Earl A."/>
            <person name="Ward D."/>
            <person name="Feldgarden M."/>
            <person name="Gevers D."/>
            <person name="Strauss J."/>
            <person name="White A."/>
            <person name="Allen-Vercoe E."/>
            <person name="Walker B."/>
            <person name="Young S.K."/>
            <person name="Zeng Q."/>
            <person name="Gargeya S."/>
            <person name="Fitzgerald M."/>
            <person name="Haas B."/>
            <person name="Abouelleil A."/>
            <person name="Alvarado L."/>
            <person name="Arachchi H.M."/>
            <person name="Berlin A.M."/>
            <person name="Chapman S.B."/>
            <person name="Goldberg J."/>
            <person name="Griggs A."/>
            <person name="Gujja S."/>
            <person name="Hansen M."/>
            <person name="Howarth C."/>
            <person name="Imamovic A."/>
            <person name="Larimer J."/>
            <person name="McCowen C."/>
            <person name="Montmayeur A."/>
            <person name="Murphy C."/>
            <person name="Neiman D."/>
            <person name="Pearson M."/>
            <person name="Priest M."/>
            <person name="Roberts A."/>
            <person name="Saif S."/>
            <person name="Shea T."/>
            <person name="Sisk P."/>
            <person name="Sykes S."/>
            <person name="Wortman J."/>
            <person name="Nusbaum C."/>
            <person name="Birren B."/>
        </authorList>
    </citation>
    <scope>NUCLEOTIDE SEQUENCE [LARGE SCALE GENOMIC DNA]</scope>
    <source>
        <strain evidence="2 3">3_1_36A2</strain>
    </source>
</reference>
<dbReference type="STRING" id="469604.HMPREF0946_00939"/>
<dbReference type="HOGENOM" id="CLU_3080214_0_0_0"/>
<protein>
    <submittedName>
        <fullName evidence="2">Uncharacterized protein</fullName>
    </submittedName>
</protein>
<dbReference type="RefSeq" id="WP_008799756.1">
    <property type="nucleotide sequence ID" value="NC_022196.1"/>
</dbReference>
<proteinExistence type="predicted"/>
<dbReference type="Proteomes" id="UP000016231">
    <property type="component" value="Chromosome"/>
</dbReference>
<accession>C7XPX3</accession>
<organism evidence="2 3">
    <name type="scientific">Fusobacterium vincentii 3_1_36A2</name>
    <dbReference type="NCBI Taxonomy" id="469604"/>
    <lineage>
        <taxon>Bacteria</taxon>
        <taxon>Fusobacteriati</taxon>
        <taxon>Fusobacteriota</taxon>
        <taxon>Fusobacteriia</taxon>
        <taxon>Fusobacteriales</taxon>
        <taxon>Fusobacteriaceae</taxon>
        <taxon>Fusobacterium</taxon>
    </lineage>
</organism>
<evidence type="ECO:0000256" key="1">
    <source>
        <dbReference type="SAM" id="MobiDB-lite"/>
    </source>
</evidence>
<dbReference type="EMBL" id="CP003700">
    <property type="protein sequence ID" value="EEU32866.1"/>
    <property type="molecule type" value="Genomic_DNA"/>
</dbReference>
<sequence>METRKAPVKEISELKNEKEQILERISKTKEKIKESPWKKKIEKDKSKGLGRG</sequence>
<dbReference type="KEGG" id="fnc:HMPREF0946_00939"/>
<name>C7XPX3_FUSVC</name>
<evidence type="ECO:0000313" key="2">
    <source>
        <dbReference type="EMBL" id="EEU32866.1"/>
    </source>
</evidence>
<feature type="region of interest" description="Disordered" evidence="1">
    <location>
        <begin position="32"/>
        <end position="52"/>
    </location>
</feature>
<evidence type="ECO:0000313" key="3">
    <source>
        <dbReference type="Proteomes" id="UP000016231"/>
    </source>
</evidence>
<gene>
    <name evidence="2" type="ORF">HMPREF0946_00939</name>
</gene>